<evidence type="ECO:0000313" key="2">
    <source>
        <dbReference type="EMBL" id="RSK51146.1"/>
    </source>
</evidence>
<evidence type="ECO:0000256" key="1">
    <source>
        <dbReference type="SAM" id="Coils"/>
    </source>
</evidence>
<protein>
    <submittedName>
        <fullName evidence="2">Uncharacterized protein</fullName>
    </submittedName>
</protein>
<dbReference type="OrthoDB" id="9787585at2"/>
<sequence length="734" mass="83627">MQYISGSLGHNSSAEEKIIGTQINSDFVSFEGTLGYRMPSVGMQGKDIPSFIAQIYEHGILIIDIVSEHILGPADDSDEYWITETGVTIPSRDIVIDNFEREIQNRLKQDGRVYDRRTGQLKIVIGKVLVFCNTPADKIASLNLINPHIDRNSITSYIRSFIRNSNNSIYVSKQSQSLIEGTKVFAKARKAVLNPESTLLGDLIDRSMDNTFTLDEEQRKVSMQIPSGPQRIRGLAGTGKTVILALKAALTHKEDEKLRILSVFNTQSMYNQIHDLITKYYTYETRSSPDWSVLEVMHAWGGKGRAGFYYSVCKRFGLNPFAYGDVKNQLDPLEFIFTDLLRKLKSLNPDPYYDMVLIDEAQDFPQPFFEVIYLLTKNPKRIIWAYDEFQSLNELKIKEPRDLFGLDNEGNPNIPNTELEGTYIGGIEKDFILSNCYRNPRITLMTAHGLGLGIYRKEGIVDILSDNKSWSAIGYRVLKPNKSTFKEGDQVEIERPETFSKNILEKILKEKAADDKQLVSFESYSSWKEEYDSVAQKIHTLISTQGISPEQIMVITLATLGTGELFGYMRQQLDFLGVKSITPGYIESADTFQEKGFVNLLTPYRAKGNEANIVFVTDAQFAITNTSFRSRNAAFVSITRSRGYCYISGNGRRINELAEEIRHISNDYPRFNFKFPSEEELKRRRVILNKAENEIEKSQRQIDELISKNPEILIETLRQNPDLLSKIIKKDDSN</sequence>
<organism evidence="2 3">
    <name type="scientific">Hymenobacter rigui</name>
    <dbReference type="NCBI Taxonomy" id="334424"/>
    <lineage>
        <taxon>Bacteria</taxon>
        <taxon>Pseudomonadati</taxon>
        <taxon>Bacteroidota</taxon>
        <taxon>Cytophagia</taxon>
        <taxon>Cytophagales</taxon>
        <taxon>Hymenobacteraceae</taxon>
        <taxon>Hymenobacter</taxon>
    </lineage>
</organism>
<keyword evidence="1" id="KW-0175">Coiled coil</keyword>
<keyword evidence="3" id="KW-1185">Reference proteome</keyword>
<dbReference type="Gene3D" id="3.40.50.300">
    <property type="entry name" value="P-loop containing nucleotide triphosphate hydrolases"/>
    <property type="match status" value="2"/>
</dbReference>
<dbReference type="SUPFAM" id="SSF52540">
    <property type="entry name" value="P-loop containing nucleoside triphosphate hydrolases"/>
    <property type="match status" value="1"/>
</dbReference>
<dbReference type="Proteomes" id="UP000273500">
    <property type="component" value="Unassembled WGS sequence"/>
</dbReference>
<feature type="coiled-coil region" evidence="1">
    <location>
        <begin position="681"/>
        <end position="708"/>
    </location>
</feature>
<evidence type="ECO:0000313" key="3">
    <source>
        <dbReference type="Proteomes" id="UP000273500"/>
    </source>
</evidence>
<dbReference type="AlphaFoldDB" id="A0A3R9MXV0"/>
<reference evidence="2 3" key="1">
    <citation type="submission" date="2018-12" db="EMBL/GenBank/DDBJ databases">
        <authorList>
            <person name="Feng G."/>
            <person name="Zhu H."/>
        </authorList>
    </citation>
    <scope>NUCLEOTIDE SEQUENCE [LARGE SCALE GENOMIC DNA]</scope>
    <source>
        <strain evidence="2 3">KCTC 12533</strain>
    </source>
</reference>
<dbReference type="RefSeq" id="WP_125417624.1">
    <property type="nucleotide sequence ID" value="NZ_RWIT01000001.1"/>
</dbReference>
<comment type="caution">
    <text evidence="2">The sequence shown here is derived from an EMBL/GenBank/DDBJ whole genome shotgun (WGS) entry which is preliminary data.</text>
</comment>
<dbReference type="InterPro" id="IPR027417">
    <property type="entry name" value="P-loop_NTPase"/>
</dbReference>
<name>A0A3R9MXV0_9BACT</name>
<accession>A0A3R9MXV0</accession>
<dbReference type="EMBL" id="RWIT01000001">
    <property type="protein sequence ID" value="RSK51146.1"/>
    <property type="molecule type" value="Genomic_DNA"/>
</dbReference>
<gene>
    <name evidence="2" type="ORF">EI291_02185</name>
</gene>
<proteinExistence type="predicted"/>